<dbReference type="EMBL" id="BGPR01043965">
    <property type="protein sequence ID" value="GBO20634.1"/>
    <property type="molecule type" value="Genomic_DNA"/>
</dbReference>
<dbReference type="Proteomes" id="UP000499080">
    <property type="component" value="Unassembled WGS sequence"/>
</dbReference>
<reference evidence="1 2" key="1">
    <citation type="journal article" date="2019" name="Sci. Rep.">
        <title>Orb-weaving spider Araneus ventricosus genome elucidates the spidroin gene catalogue.</title>
        <authorList>
            <person name="Kono N."/>
            <person name="Nakamura H."/>
            <person name="Ohtoshi R."/>
            <person name="Moran D.A.P."/>
            <person name="Shinohara A."/>
            <person name="Yoshida Y."/>
            <person name="Fujiwara M."/>
            <person name="Mori M."/>
            <person name="Tomita M."/>
            <person name="Arakawa K."/>
        </authorList>
    </citation>
    <scope>NUCLEOTIDE SEQUENCE [LARGE SCALE GENOMIC DNA]</scope>
</reference>
<dbReference type="InterPro" id="IPR036397">
    <property type="entry name" value="RNaseH_sf"/>
</dbReference>
<keyword evidence="2" id="KW-1185">Reference proteome</keyword>
<organism evidence="1 2">
    <name type="scientific">Araneus ventricosus</name>
    <name type="common">Orbweaver spider</name>
    <name type="synonym">Epeira ventricosa</name>
    <dbReference type="NCBI Taxonomy" id="182803"/>
    <lineage>
        <taxon>Eukaryota</taxon>
        <taxon>Metazoa</taxon>
        <taxon>Ecdysozoa</taxon>
        <taxon>Arthropoda</taxon>
        <taxon>Chelicerata</taxon>
        <taxon>Arachnida</taxon>
        <taxon>Araneae</taxon>
        <taxon>Araneomorphae</taxon>
        <taxon>Entelegynae</taxon>
        <taxon>Araneoidea</taxon>
        <taxon>Araneidae</taxon>
        <taxon>Araneus</taxon>
    </lineage>
</organism>
<dbReference type="Gene3D" id="3.30.420.10">
    <property type="entry name" value="Ribonuclease H-like superfamily/Ribonuclease H"/>
    <property type="match status" value="1"/>
</dbReference>
<comment type="caution">
    <text evidence="1">The sequence shown here is derived from an EMBL/GenBank/DDBJ whole genome shotgun (WGS) entry which is preliminary data.</text>
</comment>
<evidence type="ECO:0000313" key="2">
    <source>
        <dbReference type="Proteomes" id="UP000499080"/>
    </source>
</evidence>
<proteinExistence type="predicted"/>
<dbReference type="AlphaFoldDB" id="A0A4Y2V891"/>
<accession>A0A4Y2V891</accession>
<sequence>MVLKGVPLRVRVTETFFSTSNFCHTERECVETTVFMQDDASSHISRPVQALFQAHFGHDRGFLKDYIYGGKIRAPPELKASITRHVSAIDRETLRATVEYVITRLEYVLDADGMRIEHMLLLN</sequence>
<dbReference type="OrthoDB" id="6436543at2759"/>
<protein>
    <submittedName>
        <fullName evidence="1">Uncharacterized protein</fullName>
    </submittedName>
</protein>
<dbReference type="GO" id="GO:0003676">
    <property type="term" value="F:nucleic acid binding"/>
    <property type="evidence" value="ECO:0007669"/>
    <property type="project" value="InterPro"/>
</dbReference>
<evidence type="ECO:0000313" key="1">
    <source>
        <dbReference type="EMBL" id="GBO20634.1"/>
    </source>
</evidence>
<name>A0A4Y2V891_ARAVE</name>
<gene>
    <name evidence="1" type="ORF">AVEN_45231_1</name>
</gene>